<gene>
    <name evidence="1" type="primary">INH1_4</name>
    <name evidence="1" type="ORF">LTR37_017315</name>
</gene>
<protein>
    <submittedName>
        <fullName evidence="1">ATPase inhibitor</fullName>
    </submittedName>
</protein>
<comment type="caution">
    <text evidence="1">The sequence shown here is derived from an EMBL/GenBank/DDBJ whole genome shotgun (WGS) entry which is preliminary data.</text>
</comment>
<name>A0ACC3MKH4_9PEZI</name>
<evidence type="ECO:0000313" key="1">
    <source>
        <dbReference type="EMBL" id="KAK3697733.1"/>
    </source>
</evidence>
<keyword evidence="2" id="KW-1185">Reference proteome</keyword>
<dbReference type="Proteomes" id="UP001281147">
    <property type="component" value="Unassembled WGS sequence"/>
</dbReference>
<accession>A0ACC3MKH4</accession>
<organism evidence="1 2">
    <name type="scientific">Vermiconidia calcicola</name>
    <dbReference type="NCBI Taxonomy" id="1690605"/>
    <lineage>
        <taxon>Eukaryota</taxon>
        <taxon>Fungi</taxon>
        <taxon>Dikarya</taxon>
        <taxon>Ascomycota</taxon>
        <taxon>Pezizomycotina</taxon>
        <taxon>Dothideomycetes</taxon>
        <taxon>Dothideomycetidae</taxon>
        <taxon>Mycosphaerellales</taxon>
        <taxon>Extremaceae</taxon>
        <taxon>Vermiconidia</taxon>
    </lineage>
</organism>
<dbReference type="EMBL" id="JAUTXU010000221">
    <property type="protein sequence ID" value="KAK3697733.1"/>
    <property type="molecule type" value="Genomic_DNA"/>
</dbReference>
<evidence type="ECO:0000313" key="2">
    <source>
        <dbReference type="Proteomes" id="UP001281147"/>
    </source>
</evidence>
<proteinExistence type="predicted"/>
<reference evidence="1" key="1">
    <citation type="submission" date="2023-07" db="EMBL/GenBank/DDBJ databases">
        <title>Black Yeasts Isolated from many extreme environments.</title>
        <authorList>
            <person name="Coleine C."/>
            <person name="Stajich J.E."/>
            <person name="Selbmann L."/>
        </authorList>
    </citation>
    <scope>NUCLEOTIDE SEQUENCE</scope>
    <source>
        <strain evidence="1">CCFEE 5714</strain>
    </source>
</reference>
<sequence>MDTNLGPASSPDSSKLLSYLRGRHNNFPKAKPKMSLTRTLTRAVPQRFTTTSTRSFSVAARRMAEGDAGAPRSGGSAQGDAFTKREQASEDYYVKQQEREKLEALRKKIADQEAEIAKDRDEAEKLMKKP</sequence>